<keyword evidence="4" id="KW-1185">Reference proteome</keyword>
<dbReference type="EMBL" id="VOAH01000017">
    <property type="protein sequence ID" value="TVP39278.1"/>
    <property type="molecule type" value="Genomic_DNA"/>
</dbReference>
<accession>A0A557SRQ2</accession>
<sequence length="615" mass="71838">MTKSRFVRESVIKGYLNGKSFAEISNENNIAKGSVFNIINTWTAQIGIPDIDVLREFSTMIRKSGITIKQCAQSFRFIQILGSFGIRDELHSSYVADIIPTNRGENEDDPEIKNKKSDGWKKDHSPTARDNFYYFIESIYNNCKNQGIKSTNVIRWIQDLIDFGLLLYENAGNNTTGFERDSNEPRELQNLRTNNKPIFRNSKDTRNEREIQIPFISNISSYIEQKKSEVLNLDINNKKLQQEIRDLEEQKNTLLSNITNLKRKESLSLTYLDWFNSLRKELWEIYSIKLEEEFSNFVKVFNDFKYYDYDAHQIVKEYKQLESLRYEMKAIQGIVDSIVHTRDNLLKEIESLEEREGYSRQSLGALQELNYAGYGLKELKQLKNTIIEIAVSNGIEFHDAGKKFLKDVENQYDSKLGFEAKIKEVKTELKKLEDEGPAYKEYLQSKDIISRSLPYLYKFGVTDDDIISMTDVVTAYLNGNITFDPNLKSENIVDENKLIKIPYYWKSFIDELRNLGNLNSEITRQRSYLDAIRKEIDDLNSQRQKLNEQTLLSGQLLNSLHGRFPYFIESLRQIMFSVKELNKIFIVYQPLFFIHVTTSSDSKDDDNIHKESKSL</sequence>
<dbReference type="Proteomes" id="UP000315289">
    <property type="component" value="Unassembled WGS sequence"/>
</dbReference>
<reference evidence="3 4" key="1">
    <citation type="journal article" date="2019" name="Front. Microbiol.">
        <title>Ammonia Oxidation by the Arctic Terrestrial Thaumarchaeote Candidatus Nitrosocosmicus arcticus Is Stimulated by Increasing Temperatures.</title>
        <authorList>
            <person name="Alves R.J.E."/>
            <person name="Kerou M."/>
            <person name="Zappe A."/>
            <person name="Bittner R."/>
            <person name="Abby S.S."/>
            <person name="Schmidt H.A."/>
            <person name="Pfeifer K."/>
            <person name="Schleper C."/>
        </authorList>
    </citation>
    <scope>NUCLEOTIDE SEQUENCE [LARGE SCALE GENOMIC DNA]</scope>
    <source>
        <strain evidence="3 4">Kfb</strain>
    </source>
</reference>
<feature type="coiled-coil region" evidence="1">
    <location>
        <begin position="223"/>
        <end position="264"/>
    </location>
</feature>
<name>A0A557SRQ2_9ARCH</name>
<evidence type="ECO:0000256" key="1">
    <source>
        <dbReference type="SAM" id="Coils"/>
    </source>
</evidence>
<dbReference type="OrthoDB" id="11962at2157"/>
<protein>
    <submittedName>
        <fullName evidence="3">Uncharacterized protein</fullName>
    </submittedName>
</protein>
<gene>
    <name evidence="3" type="ORF">NARC_170018</name>
</gene>
<organism evidence="3 4">
    <name type="scientific">Candidatus Nitrosocosmicus arcticus</name>
    <dbReference type="NCBI Taxonomy" id="2035267"/>
    <lineage>
        <taxon>Archaea</taxon>
        <taxon>Nitrososphaerota</taxon>
        <taxon>Nitrososphaeria</taxon>
        <taxon>Nitrososphaerales</taxon>
        <taxon>Nitrososphaeraceae</taxon>
        <taxon>Candidatus Nitrosocosmicus</taxon>
    </lineage>
</organism>
<feature type="region of interest" description="Disordered" evidence="2">
    <location>
        <begin position="101"/>
        <end position="123"/>
    </location>
</feature>
<evidence type="ECO:0000313" key="3">
    <source>
        <dbReference type="EMBL" id="TVP39278.1"/>
    </source>
</evidence>
<keyword evidence="1" id="KW-0175">Coiled coil</keyword>
<feature type="compositionally biased region" description="Basic and acidic residues" evidence="2">
    <location>
        <begin position="111"/>
        <end position="123"/>
    </location>
</feature>
<proteinExistence type="predicted"/>
<comment type="caution">
    <text evidence="3">The sequence shown here is derived from an EMBL/GenBank/DDBJ whole genome shotgun (WGS) entry which is preliminary data.</text>
</comment>
<evidence type="ECO:0000256" key="2">
    <source>
        <dbReference type="SAM" id="MobiDB-lite"/>
    </source>
</evidence>
<dbReference type="RefSeq" id="WP_144734211.1">
    <property type="nucleotide sequence ID" value="NZ_ML675592.1"/>
</dbReference>
<evidence type="ECO:0000313" key="4">
    <source>
        <dbReference type="Proteomes" id="UP000315289"/>
    </source>
</evidence>
<dbReference type="AlphaFoldDB" id="A0A557SRQ2"/>